<evidence type="ECO:0000313" key="2">
    <source>
        <dbReference type="EnsemblPlants" id="KQL23676"/>
    </source>
</evidence>
<proteinExistence type="predicted"/>
<organism evidence="2 3">
    <name type="scientific">Setaria italica</name>
    <name type="common">Foxtail millet</name>
    <name type="synonym">Panicum italicum</name>
    <dbReference type="NCBI Taxonomy" id="4555"/>
    <lineage>
        <taxon>Eukaryota</taxon>
        <taxon>Viridiplantae</taxon>
        <taxon>Streptophyta</taxon>
        <taxon>Embryophyta</taxon>
        <taxon>Tracheophyta</taxon>
        <taxon>Spermatophyta</taxon>
        <taxon>Magnoliopsida</taxon>
        <taxon>Liliopsida</taxon>
        <taxon>Poales</taxon>
        <taxon>Poaceae</taxon>
        <taxon>PACMAD clade</taxon>
        <taxon>Panicoideae</taxon>
        <taxon>Panicodae</taxon>
        <taxon>Paniceae</taxon>
        <taxon>Cenchrinae</taxon>
        <taxon>Setaria</taxon>
    </lineage>
</organism>
<reference evidence="2" key="2">
    <citation type="submission" date="2018-08" db="UniProtKB">
        <authorList>
            <consortium name="EnsemblPlants"/>
        </authorList>
    </citation>
    <scope>IDENTIFICATION</scope>
    <source>
        <strain evidence="2">Yugu1</strain>
    </source>
</reference>
<dbReference type="InParanoid" id="K3ZYV6"/>
<dbReference type="Gramene" id="KQL23676">
    <property type="protein sequence ID" value="KQL23676"/>
    <property type="gene ID" value="SETIT_031788mg"/>
</dbReference>
<dbReference type="EnsemblPlants" id="KQL23676">
    <property type="protein sequence ID" value="KQL23676"/>
    <property type="gene ID" value="SETIT_031788mg"/>
</dbReference>
<dbReference type="EMBL" id="AGNK02000898">
    <property type="status" value="NOT_ANNOTATED_CDS"/>
    <property type="molecule type" value="Genomic_DNA"/>
</dbReference>
<dbReference type="Proteomes" id="UP000004995">
    <property type="component" value="Unassembled WGS sequence"/>
</dbReference>
<dbReference type="HOGENOM" id="CLU_2890061_0_0_1"/>
<feature type="signal peptide" evidence="1">
    <location>
        <begin position="1"/>
        <end position="23"/>
    </location>
</feature>
<feature type="chain" id="PRO_5010128380" evidence="1">
    <location>
        <begin position="24"/>
        <end position="63"/>
    </location>
</feature>
<name>K3ZYV6_SETIT</name>
<dbReference type="AlphaFoldDB" id="K3ZYV6"/>
<accession>K3ZYV6</accession>
<sequence>MAACMAVCLQVVLLLLILEQRQRLLFSLGHVSNIYTSLDESTFSKNIISHLSDSVLLHTKHID</sequence>
<evidence type="ECO:0000313" key="3">
    <source>
        <dbReference type="Proteomes" id="UP000004995"/>
    </source>
</evidence>
<reference evidence="3" key="1">
    <citation type="journal article" date="2012" name="Nat. Biotechnol.">
        <title>Reference genome sequence of the model plant Setaria.</title>
        <authorList>
            <person name="Bennetzen J.L."/>
            <person name="Schmutz J."/>
            <person name="Wang H."/>
            <person name="Percifield R."/>
            <person name="Hawkins J."/>
            <person name="Pontaroli A.C."/>
            <person name="Estep M."/>
            <person name="Feng L."/>
            <person name="Vaughn J.N."/>
            <person name="Grimwood J."/>
            <person name="Jenkins J."/>
            <person name="Barry K."/>
            <person name="Lindquist E."/>
            <person name="Hellsten U."/>
            <person name="Deshpande S."/>
            <person name="Wang X."/>
            <person name="Wu X."/>
            <person name="Mitros T."/>
            <person name="Triplett J."/>
            <person name="Yang X."/>
            <person name="Ye C.Y."/>
            <person name="Mauro-Herrera M."/>
            <person name="Wang L."/>
            <person name="Li P."/>
            <person name="Sharma M."/>
            <person name="Sharma R."/>
            <person name="Ronald P.C."/>
            <person name="Panaud O."/>
            <person name="Kellogg E.A."/>
            <person name="Brutnell T.P."/>
            <person name="Doust A.N."/>
            <person name="Tuskan G.A."/>
            <person name="Rokhsar D."/>
            <person name="Devos K.M."/>
        </authorList>
    </citation>
    <scope>NUCLEOTIDE SEQUENCE [LARGE SCALE GENOMIC DNA]</scope>
    <source>
        <strain evidence="3">cv. Yugu1</strain>
    </source>
</reference>
<evidence type="ECO:0000256" key="1">
    <source>
        <dbReference type="SAM" id="SignalP"/>
    </source>
</evidence>
<keyword evidence="3" id="KW-1185">Reference proteome</keyword>
<protein>
    <submittedName>
        <fullName evidence="2">Uncharacterized protein</fullName>
    </submittedName>
</protein>
<keyword evidence="1" id="KW-0732">Signal</keyword>